<dbReference type="InterPro" id="IPR043128">
    <property type="entry name" value="Rev_trsase/Diguanyl_cyclase"/>
</dbReference>
<dbReference type="Gene3D" id="2.40.70.10">
    <property type="entry name" value="Acid Proteases"/>
    <property type="match status" value="1"/>
</dbReference>
<dbReference type="PANTHER" id="PTHR33064">
    <property type="entry name" value="POL PROTEIN"/>
    <property type="match status" value="1"/>
</dbReference>
<keyword evidence="1" id="KW-0479">Metal-binding</keyword>
<dbReference type="InterPro" id="IPR000477">
    <property type="entry name" value="RT_dom"/>
</dbReference>
<name>A0AAF5DQY4_STRER</name>
<dbReference type="Pfam" id="PF00078">
    <property type="entry name" value="RVT_1"/>
    <property type="match status" value="1"/>
</dbReference>
<dbReference type="InterPro" id="IPR024650">
    <property type="entry name" value="Peptidase_A2B"/>
</dbReference>
<organism evidence="4 5">
    <name type="scientific">Strongyloides stercoralis</name>
    <name type="common">Threadworm</name>
    <dbReference type="NCBI Taxonomy" id="6248"/>
    <lineage>
        <taxon>Eukaryota</taxon>
        <taxon>Metazoa</taxon>
        <taxon>Ecdysozoa</taxon>
        <taxon>Nematoda</taxon>
        <taxon>Chromadorea</taxon>
        <taxon>Rhabditida</taxon>
        <taxon>Tylenchina</taxon>
        <taxon>Panagrolaimomorpha</taxon>
        <taxon>Strongyloidoidea</taxon>
        <taxon>Strongyloididae</taxon>
        <taxon>Strongyloides</taxon>
    </lineage>
</organism>
<evidence type="ECO:0000259" key="3">
    <source>
        <dbReference type="PROSITE" id="PS50158"/>
    </source>
</evidence>
<feature type="domain" description="CCHC-type" evidence="3">
    <location>
        <begin position="107"/>
        <end position="122"/>
    </location>
</feature>
<dbReference type="Gene3D" id="3.10.10.10">
    <property type="entry name" value="HIV Type 1 Reverse Transcriptase, subunit A, domain 1"/>
    <property type="match status" value="1"/>
</dbReference>
<sequence length="594" mass="68691">MLISDVKRIDFHQQREVRRVIRSNDWLYDGSTIKDYDRAVYLIHDVSLWNIHNQKRKESRDNQRTKNRSNRSSWNENLTHNQFNSFTDSKKSTFEHKKTNGEGKLTCYHCREEGHKKTNCSQLAKGNNRSVSNNSIVISANGIGTINNKRKIKFHNPSPEEWKKINSAYPAVSNLIYTEVDIKDIDDEKHNFLGIIDNGSQATIIREKIVQLLKLDTLIRRSNFSIKGFFSNEPLTVKEEITLELSTGNDDVVTTNAMIIDDARMDPNLDIILGVTLKDYVKELVEYTSLKECGNNKSKVIKCCKIMSQCVNSKEVVIDLRNLNEITIPISFNCESIDDIVHKTYDSVNDTSQLFSSIDLSQSFYQFAIPENKRKLFGLRFMGRVLTLLRLPQGYKNSPALLTDILRKAFLDFTATGSRLNWYINNSLLSSRTYEEQIVALIILLKKLQELNLKVNIRKSFLGSESVKMRGHELHGYNNFVTPSKEAKKLISSWKIPTDCCNVKKFLGLLGYYLKYLPDQTRLLKPLRELVRISKVEEKNGNKNYFEFNDECLQSFNNVKKLFEHTALFNEISGKIEDYENHLSSFYCELKAVF</sequence>
<dbReference type="PANTHER" id="PTHR33064:SF37">
    <property type="entry name" value="RIBONUCLEASE H"/>
    <property type="match status" value="1"/>
</dbReference>
<accession>A0AAF5DQY4</accession>
<dbReference type="WBParaSite" id="TCONS_00017098.p1">
    <property type="protein sequence ID" value="TCONS_00017098.p1"/>
    <property type="gene ID" value="XLOC_011231"/>
</dbReference>
<dbReference type="InterPro" id="IPR043502">
    <property type="entry name" value="DNA/RNA_pol_sf"/>
</dbReference>
<evidence type="ECO:0000256" key="2">
    <source>
        <dbReference type="SAM" id="MobiDB-lite"/>
    </source>
</evidence>
<dbReference type="CDD" id="cd00303">
    <property type="entry name" value="retropepsin_like"/>
    <property type="match status" value="1"/>
</dbReference>
<dbReference type="GO" id="GO:0003676">
    <property type="term" value="F:nucleic acid binding"/>
    <property type="evidence" value="ECO:0007669"/>
    <property type="project" value="InterPro"/>
</dbReference>
<keyword evidence="1" id="KW-0862">Zinc</keyword>
<dbReference type="InterPro" id="IPR001878">
    <property type="entry name" value="Znf_CCHC"/>
</dbReference>
<proteinExistence type="predicted"/>
<dbReference type="InterPro" id="IPR051320">
    <property type="entry name" value="Viral_Replic_Matur_Polypro"/>
</dbReference>
<feature type="region of interest" description="Disordered" evidence="2">
    <location>
        <begin position="55"/>
        <end position="82"/>
    </location>
</feature>
<dbReference type="AlphaFoldDB" id="A0AAF5DQY4"/>
<evidence type="ECO:0000313" key="4">
    <source>
        <dbReference type="Proteomes" id="UP000035681"/>
    </source>
</evidence>
<keyword evidence="1" id="KW-0863">Zinc-finger</keyword>
<feature type="compositionally biased region" description="Polar residues" evidence="2">
    <location>
        <begin position="70"/>
        <end position="82"/>
    </location>
</feature>
<keyword evidence="4" id="KW-1185">Reference proteome</keyword>
<dbReference type="SUPFAM" id="SSF56672">
    <property type="entry name" value="DNA/RNA polymerases"/>
    <property type="match status" value="1"/>
</dbReference>
<dbReference type="Pfam" id="PF12384">
    <property type="entry name" value="Peptidase_A2B"/>
    <property type="match status" value="1"/>
</dbReference>
<dbReference type="GO" id="GO:0019899">
    <property type="term" value="F:enzyme binding"/>
    <property type="evidence" value="ECO:0007669"/>
    <property type="project" value="UniProtKB-ARBA"/>
</dbReference>
<protein>
    <recommendedName>
        <fullName evidence="3">CCHC-type domain-containing protein</fullName>
    </recommendedName>
</protein>
<evidence type="ECO:0000313" key="5">
    <source>
        <dbReference type="WBParaSite" id="TCONS_00017098.p1"/>
    </source>
</evidence>
<dbReference type="PROSITE" id="PS50158">
    <property type="entry name" value="ZF_CCHC"/>
    <property type="match status" value="1"/>
</dbReference>
<dbReference type="SUPFAM" id="SSF57756">
    <property type="entry name" value="Retrovirus zinc finger-like domains"/>
    <property type="match status" value="1"/>
</dbReference>
<dbReference type="Gene3D" id="3.30.70.270">
    <property type="match status" value="2"/>
</dbReference>
<evidence type="ECO:0000256" key="1">
    <source>
        <dbReference type="PROSITE-ProRule" id="PRU00047"/>
    </source>
</evidence>
<dbReference type="Proteomes" id="UP000035681">
    <property type="component" value="Unplaced"/>
</dbReference>
<dbReference type="InterPro" id="IPR021109">
    <property type="entry name" value="Peptidase_aspartic_dom_sf"/>
</dbReference>
<reference evidence="5" key="1">
    <citation type="submission" date="2024-02" db="UniProtKB">
        <authorList>
            <consortium name="WormBaseParasite"/>
        </authorList>
    </citation>
    <scope>IDENTIFICATION</scope>
</reference>
<dbReference type="InterPro" id="IPR036875">
    <property type="entry name" value="Znf_CCHC_sf"/>
</dbReference>
<dbReference type="GO" id="GO:0008270">
    <property type="term" value="F:zinc ion binding"/>
    <property type="evidence" value="ECO:0007669"/>
    <property type="project" value="UniProtKB-KW"/>
</dbReference>